<dbReference type="SMART" id="SM00174">
    <property type="entry name" value="RHO"/>
    <property type="match status" value="1"/>
</dbReference>
<dbReference type="NCBIfam" id="TIGR00231">
    <property type="entry name" value="small_GTP"/>
    <property type="match status" value="1"/>
</dbReference>
<dbReference type="FunFam" id="3.40.50.300:FF:001447">
    <property type="entry name" value="Ras-related protein Rab-1B"/>
    <property type="match status" value="1"/>
</dbReference>
<dbReference type="SMART" id="SM00175">
    <property type="entry name" value="RAB"/>
    <property type="match status" value="1"/>
</dbReference>
<dbReference type="GO" id="GO:0000054">
    <property type="term" value="P:ribosomal subunit export from nucleus"/>
    <property type="evidence" value="ECO:0007669"/>
    <property type="project" value="TreeGrafter"/>
</dbReference>
<reference evidence="6" key="1">
    <citation type="journal article" date="2020" name="Nature">
        <title>Giant virus diversity and host interactions through global metagenomics.</title>
        <authorList>
            <person name="Schulz F."/>
            <person name="Roux S."/>
            <person name="Paez-Espino D."/>
            <person name="Jungbluth S."/>
            <person name="Walsh D.A."/>
            <person name="Denef V.J."/>
            <person name="McMahon K.D."/>
            <person name="Konstantinidis K.T."/>
            <person name="Eloe-Fadrosh E.A."/>
            <person name="Kyrpides N.C."/>
            <person name="Woyke T."/>
        </authorList>
    </citation>
    <scope>NUCLEOTIDE SEQUENCE</scope>
    <source>
        <strain evidence="6">GVMAG-M-3300023184-62</strain>
    </source>
</reference>
<evidence type="ECO:0000313" key="6">
    <source>
        <dbReference type="EMBL" id="QHT90031.1"/>
    </source>
</evidence>
<dbReference type="GO" id="GO:0005525">
    <property type="term" value="F:GTP binding"/>
    <property type="evidence" value="ECO:0007669"/>
    <property type="project" value="UniProtKB-KW"/>
</dbReference>
<evidence type="ECO:0000256" key="1">
    <source>
        <dbReference type="ARBA" id="ARBA00008028"/>
    </source>
</evidence>
<dbReference type="InterPro" id="IPR005225">
    <property type="entry name" value="Small_GTP-bd"/>
</dbReference>
<dbReference type="EMBL" id="MN740152">
    <property type="protein sequence ID" value="QHT90031.1"/>
    <property type="molecule type" value="Genomic_DNA"/>
</dbReference>
<dbReference type="GO" id="GO:0003924">
    <property type="term" value="F:GTPase activity"/>
    <property type="evidence" value="ECO:0007669"/>
    <property type="project" value="InterPro"/>
</dbReference>
<protein>
    <submittedName>
        <fullName evidence="6">Uncharacterized protein</fullName>
    </submittedName>
</protein>
<dbReference type="Pfam" id="PF00071">
    <property type="entry name" value="Ras"/>
    <property type="match status" value="1"/>
</dbReference>
<name>A0A6C0IAH1_9ZZZZ</name>
<keyword evidence="5" id="KW-0342">GTP-binding</keyword>
<comment type="similarity">
    <text evidence="1">Belongs to the small GTPase superfamily. Ran family.</text>
</comment>
<keyword evidence="2" id="KW-0813">Transport</keyword>
<dbReference type="GO" id="GO:0005737">
    <property type="term" value="C:cytoplasm"/>
    <property type="evidence" value="ECO:0007669"/>
    <property type="project" value="TreeGrafter"/>
</dbReference>
<sequence>MRDHNIILIGDGGVGKTSLIHTLNTGEFNKRYCATVGAEVHPDEFNETCVNIWDVGGNNKYTTPREPYYAEADAAVIMYDVAHKTSYINVAKWLAEIRRAKPTIPIVLVANKCEGDRLIARSVACNTYNLPYFETSVKNRTNLTAPFNYLATQLDM</sequence>
<evidence type="ECO:0000256" key="5">
    <source>
        <dbReference type="ARBA" id="ARBA00023134"/>
    </source>
</evidence>
<dbReference type="PANTHER" id="PTHR24071">
    <property type="entry name" value="RAN GTPASE"/>
    <property type="match status" value="1"/>
</dbReference>
<dbReference type="PROSITE" id="PS51419">
    <property type="entry name" value="RAB"/>
    <property type="match status" value="1"/>
</dbReference>
<evidence type="ECO:0000256" key="3">
    <source>
        <dbReference type="ARBA" id="ARBA00022741"/>
    </source>
</evidence>
<dbReference type="InterPro" id="IPR027417">
    <property type="entry name" value="P-loop_NTPase"/>
</dbReference>
<dbReference type="GO" id="GO:0006606">
    <property type="term" value="P:protein import into nucleus"/>
    <property type="evidence" value="ECO:0007669"/>
    <property type="project" value="TreeGrafter"/>
</dbReference>
<organism evidence="6">
    <name type="scientific">viral metagenome</name>
    <dbReference type="NCBI Taxonomy" id="1070528"/>
    <lineage>
        <taxon>unclassified sequences</taxon>
        <taxon>metagenomes</taxon>
        <taxon>organismal metagenomes</taxon>
    </lineage>
</organism>
<evidence type="ECO:0000256" key="2">
    <source>
        <dbReference type="ARBA" id="ARBA00022448"/>
    </source>
</evidence>
<dbReference type="PRINTS" id="PR00449">
    <property type="entry name" value="RASTRNSFRMNG"/>
</dbReference>
<dbReference type="InterPro" id="IPR002041">
    <property type="entry name" value="Ran_GTPase"/>
</dbReference>
<dbReference type="SMART" id="SM00173">
    <property type="entry name" value="RAS"/>
    <property type="match status" value="1"/>
</dbReference>
<dbReference type="GO" id="GO:0005634">
    <property type="term" value="C:nucleus"/>
    <property type="evidence" value="ECO:0007669"/>
    <property type="project" value="TreeGrafter"/>
</dbReference>
<dbReference type="InterPro" id="IPR001806">
    <property type="entry name" value="Small_GTPase"/>
</dbReference>
<accession>A0A6C0IAH1</accession>
<dbReference type="AlphaFoldDB" id="A0A6C0IAH1"/>
<dbReference type="Gene3D" id="3.40.50.300">
    <property type="entry name" value="P-loop containing nucleotide triphosphate hydrolases"/>
    <property type="match status" value="1"/>
</dbReference>
<dbReference type="PANTHER" id="PTHR24071:SF0">
    <property type="entry name" value="GTP-BINDING NUCLEAR PROTEIN RAN"/>
    <property type="match status" value="1"/>
</dbReference>
<proteinExistence type="inferred from homology"/>
<dbReference type="SUPFAM" id="SSF52540">
    <property type="entry name" value="P-loop containing nucleoside triphosphate hydrolases"/>
    <property type="match status" value="1"/>
</dbReference>
<keyword evidence="3" id="KW-0547">Nucleotide-binding</keyword>
<dbReference type="SMART" id="SM00176">
    <property type="entry name" value="RAN"/>
    <property type="match status" value="1"/>
</dbReference>
<evidence type="ECO:0000256" key="4">
    <source>
        <dbReference type="ARBA" id="ARBA00022927"/>
    </source>
</evidence>
<keyword evidence="4" id="KW-0653">Protein transport</keyword>